<proteinExistence type="predicted"/>
<accession>A0A919QM01</accession>
<feature type="transmembrane region" description="Helical" evidence="7">
    <location>
        <begin position="124"/>
        <end position="145"/>
    </location>
</feature>
<keyword evidence="5 7" id="KW-0472">Membrane</keyword>
<dbReference type="InterPro" id="IPR001851">
    <property type="entry name" value="ABC_transp_permease"/>
</dbReference>
<dbReference type="EMBL" id="BOOA01000087">
    <property type="protein sequence ID" value="GIH28617.1"/>
    <property type="molecule type" value="Genomic_DNA"/>
</dbReference>
<dbReference type="AlphaFoldDB" id="A0A919QM01"/>
<evidence type="ECO:0000256" key="5">
    <source>
        <dbReference type="ARBA" id="ARBA00023136"/>
    </source>
</evidence>
<dbReference type="GO" id="GO:0022857">
    <property type="term" value="F:transmembrane transporter activity"/>
    <property type="evidence" value="ECO:0007669"/>
    <property type="project" value="InterPro"/>
</dbReference>
<keyword evidence="3 7" id="KW-0812">Transmembrane</keyword>
<feature type="region of interest" description="Disordered" evidence="6">
    <location>
        <begin position="329"/>
        <end position="367"/>
    </location>
</feature>
<evidence type="ECO:0000256" key="6">
    <source>
        <dbReference type="SAM" id="MobiDB-lite"/>
    </source>
</evidence>
<feature type="transmembrane region" description="Helical" evidence="7">
    <location>
        <begin position="293"/>
        <end position="312"/>
    </location>
</feature>
<feature type="transmembrane region" description="Helical" evidence="7">
    <location>
        <begin position="12"/>
        <end position="31"/>
    </location>
</feature>
<dbReference type="Pfam" id="PF02653">
    <property type="entry name" value="BPD_transp_2"/>
    <property type="match status" value="1"/>
</dbReference>
<keyword evidence="9" id="KW-1185">Reference proteome</keyword>
<feature type="transmembrane region" description="Helical" evidence="7">
    <location>
        <begin position="67"/>
        <end position="85"/>
    </location>
</feature>
<feature type="transmembrane region" description="Helical" evidence="7">
    <location>
        <begin position="206"/>
        <end position="228"/>
    </location>
</feature>
<evidence type="ECO:0000256" key="7">
    <source>
        <dbReference type="SAM" id="Phobius"/>
    </source>
</evidence>
<evidence type="ECO:0000256" key="1">
    <source>
        <dbReference type="ARBA" id="ARBA00004651"/>
    </source>
</evidence>
<evidence type="ECO:0000313" key="9">
    <source>
        <dbReference type="Proteomes" id="UP000640052"/>
    </source>
</evidence>
<comment type="caution">
    <text evidence="8">The sequence shown here is derived from an EMBL/GenBank/DDBJ whole genome shotgun (WGS) entry which is preliminary data.</text>
</comment>
<name>A0A919QM01_9ACTN</name>
<protein>
    <submittedName>
        <fullName evidence="8">ABC transporter permease</fullName>
    </submittedName>
</protein>
<organism evidence="8 9">
    <name type="scientific">Acrocarpospora phusangensis</name>
    <dbReference type="NCBI Taxonomy" id="1070424"/>
    <lineage>
        <taxon>Bacteria</taxon>
        <taxon>Bacillati</taxon>
        <taxon>Actinomycetota</taxon>
        <taxon>Actinomycetes</taxon>
        <taxon>Streptosporangiales</taxon>
        <taxon>Streptosporangiaceae</taxon>
        <taxon>Acrocarpospora</taxon>
    </lineage>
</organism>
<comment type="subcellular location">
    <subcellularLocation>
        <location evidence="1">Cell membrane</location>
        <topology evidence="1">Multi-pass membrane protein</topology>
    </subcellularLocation>
</comment>
<feature type="transmembrane region" description="Helical" evidence="7">
    <location>
        <begin position="43"/>
        <end position="60"/>
    </location>
</feature>
<feature type="transmembrane region" description="Helical" evidence="7">
    <location>
        <begin position="240"/>
        <end position="259"/>
    </location>
</feature>
<dbReference type="CDD" id="cd06579">
    <property type="entry name" value="TM_PBP1_transp_AraH_like"/>
    <property type="match status" value="1"/>
</dbReference>
<gene>
    <name evidence="8" type="ORF">Aph01nite_69270</name>
</gene>
<dbReference type="GO" id="GO:0005886">
    <property type="term" value="C:plasma membrane"/>
    <property type="evidence" value="ECO:0007669"/>
    <property type="project" value="UniProtKB-SubCell"/>
</dbReference>
<keyword evidence="4 7" id="KW-1133">Transmembrane helix</keyword>
<keyword evidence="2" id="KW-1003">Cell membrane</keyword>
<evidence type="ECO:0000256" key="4">
    <source>
        <dbReference type="ARBA" id="ARBA00022989"/>
    </source>
</evidence>
<dbReference type="RefSeq" id="WP_204045232.1">
    <property type="nucleotide sequence ID" value="NZ_BOOA01000087.1"/>
</dbReference>
<feature type="compositionally biased region" description="Basic and acidic residues" evidence="6">
    <location>
        <begin position="351"/>
        <end position="367"/>
    </location>
</feature>
<reference evidence="8" key="1">
    <citation type="submission" date="2021-01" db="EMBL/GenBank/DDBJ databases">
        <title>Whole genome shotgun sequence of Acrocarpospora phusangensis NBRC 108782.</title>
        <authorList>
            <person name="Komaki H."/>
            <person name="Tamura T."/>
        </authorList>
    </citation>
    <scope>NUCLEOTIDE SEQUENCE</scope>
    <source>
        <strain evidence="8">NBRC 108782</strain>
    </source>
</reference>
<evidence type="ECO:0000256" key="3">
    <source>
        <dbReference type="ARBA" id="ARBA00022692"/>
    </source>
</evidence>
<dbReference type="Proteomes" id="UP000640052">
    <property type="component" value="Unassembled WGS sequence"/>
</dbReference>
<feature type="transmembrane region" description="Helical" evidence="7">
    <location>
        <begin position="165"/>
        <end position="185"/>
    </location>
</feature>
<sequence length="367" mass="37587">MTSGRLSQPDRLLPAVSLVIVVAGFLCSPLVSGRPLESFDVYNALQGFAQLGLLALAIGLTMIAGEFDLSVVGTYALGGILAVEAGQSSPFLGVLVAVAAGAAIGAMQGGLIARLRIPSLPVTLATYIALLGLTYTMSGGLSTTYRNSDVTLWVDQTVADVFSPRSLLTLAAFLGAAVVLGFTKLGRELRAVGGDRRASRVAGVSVDRRLIGIFTVSGTLAALGGALLSYSYASANPDPGLQPLILAAVAALLGGVSLTGGRGAPLGLLAGTLSVALLAQIVAITALPDFSTQLLYACLLAVIVAIESPGLHQAVDRLRAGRAMTTRRWGSGVRTSGAAASAGQHPRRAAHPKEKEDDHDRGDDHRS</sequence>
<feature type="transmembrane region" description="Helical" evidence="7">
    <location>
        <begin position="266"/>
        <end position="287"/>
    </location>
</feature>
<dbReference type="PANTHER" id="PTHR32196">
    <property type="entry name" value="ABC TRANSPORTER PERMEASE PROTEIN YPHD-RELATED-RELATED"/>
    <property type="match status" value="1"/>
</dbReference>
<evidence type="ECO:0000313" key="8">
    <source>
        <dbReference type="EMBL" id="GIH28617.1"/>
    </source>
</evidence>
<feature type="transmembrane region" description="Helical" evidence="7">
    <location>
        <begin position="91"/>
        <end position="112"/>
    </location>
</feature>
<evidence type="ECO:0000256" key="2">
    <source>
        <dbReference type="ARBA" id="ARBA00022475"/>
    </source>
</evidence>